<comment type="caution">
    <text evidence="1">The sequence shown here is derived from an EMBL/GenBank/DDBJ whole genome shotgun (WGS) entry which is preliminary data.</text>
</comment>
<evidence type="ECO:0000313" key="2">
    <source>
        <dbReference type="Proteomes" id="UP001225034"/>
    </source>
</evidence>
<evidence type="ECO:0000313" key="1">
    <source>
        <dbReference type="EMBL" id="MDQ0206947.1"/>
    </source>
</evidence>
<evidence type="ECO:0008006" key="3">
    <source>
        <dbReference type="Google" id="ProtNLM"/>
    </source>
</evidence>
<dbReference type="Proteomes" id="UP001225034">
    <property type="component" value="Unassembled WGS sequence"/>
</dbReference>
<name>A0ABT9YGF5_9BACI</name>
<gene>
    <name evidence="1" type="ORF">J2S05_001746</name>
</gene>
<keyword evidence="2" id="KW-1185">Reference proteome</keyword>
<reference evidence="1 2" key="1">
    <citation type="submission" date="2023-07" db="EMBL/GenBank/DDBJ databases">
        <title>Genomic Encyclopedia of Type Strains, Phase IV (KMG-IV): sequencing the most valuable type-strain genomes for metagenomic binning, comparative biology and taxonomic classification.</title>
        <authorList>
            <person name="Goeker M."/>
        </authorList>
    </citation>
    <scope>NUCLEOTIDE SEQUENCE [LARGE SCALE GENOMIC DNA]</scope>
    <source>
        <strain evidence="1 2">DSM 19154</strain>
    </source>
</reference>
<protein>
    <recommendedName>
        <fullName evidence="3">PAC domain-containing protein</fullName>
    </recommendedName>
</protein>
<sequence length="51" mass="5868">MFAGEYTAERFPKEVYGVPVFVRAFPIKDDTGQVIGQFAAVRSLEFERQLR</sequence>
<dbReference type="RefSeq" id="WP_306981850.1">
    <property type="nucleotide sequence ID" value="NZ_JAUSUA010000002.1"/>
</dbReference>
<organism evidence="1 2">
    <name type="scientific">Alkalicoccobacillus murimartini</name>
    <dbReference type="NCBI Taxonomy" id="171685"/>
    <lineage>
        <taxon>Bacteria</taxon>
        <taxon>Bacillati</taxon>
        <taxon>Bacillota</taxon>
        <taxon>Bacilli</taxon>
        <taxon>Bacillales</taxon>
        <taxon>Bacillaceae</taxon>
        <taxon>Alkalicoccobacillus</taxon>
    </lineage>
</organism>
<proteinExistence type="predicted"/>
<dbReference type="EMBL" id="JAUSUA010000002">
    <property type="protein sequence ID" value="MDQ0206947.1"/>
    <property type="molecule type" value="Genomic_DNA"/>
</dbReference>
<accession>A0ABT9YGF5</accession>